<organism evidence="1 2">
    <name type="scientific">Iphiclides podalirius</name>
    <name type="common">scarce swallowtail</name>
    <dbReference type="NCBI Taxonomy" id="110791"/>
    <lineage>
        <taxon>Eukaryota</taxon>
        <taxon>Metazoa</taxon>
        <taxon>Ecdysozoa</taxon>
        <taxon>Arthropoda</taxon>
        <taxon>Hexapoda</taxon>
        <taxon>Insecta</taxon>
        <taxon>Pterygota</taxon>
        <taxon>Neoptera</taxon>
        <taxon>Endopterygota</taxon>
        <taxon>Lepidoptera</taxon>
        <taxon>Glossata</taxon>
        <taxon>Ditrysia</taxon>
        <taxon>Papilionoidea</taxon>
        <taxon>Papilionidae</taxon>
        <taxon>Papilioninae</taxon>
        <taxon>Iphiclides</taxon>
    </lineage>
</organism>
<reference evidence="1" key="1">
    <citation type="submission" date="2022-03" db="EMBL/GenBank/DDBJ databases">
        <authorList>
            <person name="Martin H S."/>
        </authorList>
    </citation>
    <scope>NUCLEOTIDE SEQUENCE</scope>
</reference>
<name>A0ABN8I3V9_9NEOP</name>
<feature type="non-terminal residue" evidence="1">
    <location>
        <position position="1"/>
    </location>
</feature>
<sequence>MPIVMGKEEWSRIVSWTDAGRENAESLRKKEYIQYLHDTSRAMTKSWPNSLEIISTQNRLEENITKRFDDLQAQISNAGSSKDTVARIAEELRSFREIVSGILGLLRQQIKECVRQVDEIDTRSRRKALIISGMPEKDNEDCTQRVLEVFNNNLGLSDISKSYIKSCHRLAERVFTLVCGMFGPRVVFIVVRTSDATIHKLTSEEELVVLTTKYPKASGKPSK</sequence>
<proteinExistence type="predicted"/>
<gene>
    <name evidence="1" type="ORF">IPOD504_LOCUS4684</name>
</gene>
<evidence type="ECO:0000313" key="2">
    <source>
        <dbReference type="Proteomes" id="UP000837857"/>
    </source>
</evidence>
<dbReference type="Proteomes" id="UP000837857">
    <property type="component" value="Chromosome 15"/>
</dbReference>
<keyword evidence="2" id="KW-1185">Reference proteome</keyword>
<accession>A0ABN8I3V9</accession>
<protein>
    <submittedName>
        <fullName evidence="1">Uncharacterized protein</fullName>
    </submittedName>
</protein>
<evidence type="ECO:0000313" key="1">
    <source>
        <dbReference type="EMBL" id="CAH2044329.1"/>
    </source>
</evidence>
<dbReference type="EMBL" id="OW152827">
    <property type="protein sequence ID" value="CAH2044329.1"/>
    <property type="molecule type" value="Genomic_DNA"/>
</dbReference>